<evidence type="ECO:0000256" key="1">
    <source>
        <dbReference type="ARBA" id="ARBA00004613"/>
    </source>
</evidence>
<dbReference type="OrthoDB" id="1394818at2759"/>
<dbReference type="SMART" id="SM00365">
    <property type="entry name" value="LRR_SD22"/>
    <property type="match status" value="5"/>
</dbReference>
<proteinExistence type="predicted"/>
<keyword evidence="11" id="KW-1185">Reference proteome</keyword>
<accession>A0A6P5ANF9</accession>
<dbReference type="SMR" id="A0A6P5ANF9"/>
<dbReference type="Proteomes" id="UP000515135">
    <property type="component" value="Unplaced"/>
</dbReference>
<dbReference type="GeneID" id="109484659"/>
<evidence type="ECO:0000256" key="5">
    <source>
        <dbReference type="ARBA" id="ARBA00022729"/>
    </source>
</evidence>
<evidence type="ECO:0000256" key="6">
    <source>
        <dbReference type="ARBA" id="ARBA00022737"/>
    </source>
</evidence>
<dbReference type="KEGG" id="bbel:109484659"/>
<dbReference type="InterPro" id="IPR003591">
    <property type="entry name" value="Leu-rich_rpt_typical-subtyp"/>
</dbReference>
<comment type="subcellular location">
    <subcellularLocation>
        <location evidence="1">Secreted</location>
    </subcellularLocation>
</comment>
<feature type="domain" description="LRRNT" evidence="9">
    <location>
        <begin position="23"/>
        <end position="55"/>
    </location>
</feature>
<keyword evidence="4" id="KW-0433">Leucine-rich repeat</keyword>
<dbReference type="RefSeq" id="XP_019643566.1">
    <property type="nucleotide sequence ID" value="XM_019788007.1"/>
</dbReference>
<evidence type="ECO:0000256" key="7">
    <source>
        <dbReference type="ARBA" id="ARBA00023157"/>
    </source>
</evidence>
<reference evidence="12" key="1">
    <citation type="submission" date="2025-08" db="UniProtKB">
        <authorList>
            <consortium name="RefSeq"/>
        </authorList>
    </citation>
    <scope>IDENTIFICATION</scope>
    <source>
        <tissue evidence="12">Gonad</tissue>
    </source>
</reference>
<dbReference type="SUPFAM" id="SSF52058">
    <property type="entry name" value="L domain-like"/>
    <property type="match status" value="2"/>
</dbReference>
<dbReference type="InterPro" id="IPR000483">
    <property type="entry name" value="Cys-rich_flank_reg_C"/>
</dbReference>
<evidence type="ECO:0000313" key="12">
    <source>
        <dbReference type="RefSeq" id="XP_019643566.1"/>
    </source>
</evidence>
<name>A0A6P5ANF9_BRABE</name>
<feature type="domain" description="LRRCT" evidence="10">
    <location>
        <begin position="181"/>
        <end position="237"/>
    </location>
</feature>
<dbReference type="Gene3D" id="3.80.10.10">
    <property type="entry name" value="Ribonuclease Inhibitor"/>
    <property type="match status" value="3"/>
</dbReference>
<evidence type="ECO:0000256" key="4">
    <source>
        <dbReference type="ARBA" id="ARBA00022614"/>
    </source>
</evidence>
<dbReference type="PANTHER" id="PTHR24369">
    <property type="entry name" value="ANTIGEN BSP, PUTATIVE-RELATED"/>
    <property type="match status" value="1"/>
</dbReference>
<dbReference type="InterPro" id="IPR032675">
    <property type="entry name" value="LRR_dom_sf"/>
</dbReference>
<dbReference type="FunFam" id="3.80.10.10:FF:000002">
    <property type="entry name" value="Slit guidance ligand 2"/>
    <property type="match status" value="2"/>
</dbReference>
<dbReference type="PROSITE" id="PS51450">
    <property type="entry name" value="LRR"/>
    <property type="match status" value="3"/>
</dbReference>
<dbReference type="GO" id="GO:0007399">
    <property type="term" value="P:nervous system development"/>
    <property type="evidence" value="ECO:0007669"/>
    <property type="project" value="UniProtKB-ARBA"/>
</dbReference>
<dbReference type="GO" id="GO:0005886">
    <property type="term" value="C:plasma membrane"/>
    <property type="evidence" value="ECO:0007669"/>
    <property type="project" value="TreeGrafter"/>
</dbReference>
<dbReference type="SMART" id="SM00082">
    <property type="entry name" value="LRRCT"/>
    <property type="match status" value="2"/>
</dbReference>
<dbReference type="InterPro" id="IPR050541">
    <property type="entry name" value="LRR_TM_domain-containing"/>
</dbReference>
<dbReference type="InterPro" id="IPR001611">
    <property type="entry name" value="Leu-rich_rpt"/>
</dbReference>
<feature type="domain" description="LRRCT" evidence="10">
    <location>
        <begin position="410"/>
        <end position="473"/>
    </location>
</feature>
<evidence type="ECO:0000256" key="3">
    <source>
        <dbReference type="ARBA" id="ARBA00022525"/>
    </source>
</evidence>
<dbReference type="SMART" id="SM00013">
    <property type="entry name" value="LRRNT"/>
    <property type="match status" value="2"/>
</dbReference>
<dbReference type="InterPro" id="IPR000372">
    <property type="entry name" value="LRRNT"/>
</dbReference>
<sequence>MTMVSVKFLLLVMILAQLAQIHACPSHCTCELSEVFCSRRQLTDIPPGVPPKTELLDLSQNQLRRLPRKVFKDLKYLRQLRLDDNHIEKIEDGAFDGLENLQRLWLLDNRIRSLSAGAFIGMPQLWSLKLDSNDITEITPGVFKPLANLRWLHLHHNHLTHVPGDELRSLSQLEAVTLHGNDWECSCELADLTTFLGEHTNKLRFDSGVPTPPAICARPQHLMGDQIHTLSKDDLCVPREETPDSAGDKTCPAPCNCRGAEVDCDQKGLTSVPAGIPSTTTELILSNNNIRDIPPDALVHLKKLQMLLLSNNQLQAVPKDALRKLPDLAVLYLDGNSITNIAEGTFDTLASLRVLSLANNEITKIEKESFWRLTNLQNLYLHQNSLADLNPRSLNLKKLPALKQVSLYGNKWDCSCPLRDFIAYVQRNKQVLYSGDKEATSSVDTRVTCTGPEKYRGTDLTVFDLPALEAECK</sequence>
<dbReference type="PANTHER" id="PTHR24369:SF213">
    <property type="entry name" value="INSULIN LIKE GROWTH FACTOR BINDING PROTEIN ACID LABILE SUBUNIT"/>
    <property type="match status" value="1"/>
</dbReference>
<dbReference type="GO" id="GO:0005576">
    <property type="term" value="C:extracellular region"/>
    <property type="evidence" value="ECO:0007669"/>
    <property type="project" value="UniProtKB-SubCell"/>
</dbReference>
<feature type="domain" description="LRRNT" evidence="9">
    <location>
        <begin position="250"/>
        <end position="282"/>
    </location>
</feature>
<dbReference type="AlphaFoldDB" id="A0A6P5ANF9"/>
<gene>
    <name evidence="12" type="primary">LOC109484659</name>
</gene>
<keyword evidence="3" id="KW-0964">Secreted</keyword>
<dbReference type="SMART" id="SM00369">
    <property type="entry name" value="LRR_TYP"/>
    <property type="match status" value="10"/>
</dbReference>
<evidence type="ECO:0000313" key="11">
    <source>
        <dbReference type="Proteomes" id="UP000515135"/>
    </source>
</evidence>
<keyword evidence="7" id="KW-1015">Disulfide bond</keyword>
<evidence type="ECO:0000256" key="8">
    <source>
        <dbReference type="SAM" id="SignalP"/>
    </source>
</evidence>
<feature type="signal peptide" evidence="8">
    <location>
        <begin position="1"/>
        <end position="23"/>
    </location>
</feature>
<evidence type="ECO:0000256" key="2">
    <source>
        <dbReference type="ARBA" id="ARBA00022473"/>
    </source>
</evidence>
<evidence type="ECO:0000259" key="10">
    <source>
        <dbReference type="SMART" id="SM00082"/>
    </source>
</evidence>
<organism evidence="11 12">
    <name type="scientific">Branchiostoma belcheri</name>
    <name type="common">Amphioxus</name>
    <dbReference type="NCBI Taxonomy" id="7741"/>
    <lineage>
        <taxon>Eukaryota</taxon>
        <taxon>Metazoa</taxon>
        <taxon>Chordata</taxon>
        <taxon>Cephalochordata</taxon>
        <taxon>Leptocardii</taxon>
        <taxon>Amphioxiformes</taxon>
        <taxon>Branchiostomatidae</taxon>
        <taxon>Branchiostoma</taxon>
    </lineage>
</organism>
<dbReference type="Pfam" id="PF00560">
    <property type="entry name" value="LRR_1"/>
    <property type="match status" value="2"/>
</dbReference>
<dbReference type="Pfam" id="PF01462">
    <property type="entry name" value="LRRNT"/>
    <property type="match status" value="2"/>
</dbReference>
<keyword evidence="6" id="KW-0677">Repeat</keyword>
<protein>
    <submittedName>
        <fullName evidence="12">Slit homolog 2 protein-like</fullName>
    </submittedName>
</protein>
<dbReference type="Pfam" id="PF13855">
    <property type="entry name" value="LRR_8"/>
    <property type="match status" value="2"/>
</dbReference>
<feature type="chain" id="PRO_5028326870" evidence="8">
    <location>
        <begin position="24"/>
        <end position="473"/>
    </location>
</feature>
<keyword evidence="5 8" id="KW-0732">Signal</keyword>
<evidence type="ECO:0000259" key="9">
    <source>
        <dbReference type="SMART" id="SM00013"/>
    </source>
</evidence>
<keyword evidence="2" id="KW-0217">Developmental protein</keyword>